<dbReference type="SFLD" id="SFLDG01067">
    <property type="entry name" value="SPASM/twitch_domain_containing"/>
    <property type="match status" value="1"/>
</dbReference>
<dbReference type="InterPro" id="IPR023885">
    <property type="entry name" value="4Fe4S-binding_SPASM_dom"/>
</dbReference>
<dbReference type="InterPro" id="IPR006638">
    <property type="entry name" value="Elp3/MiaA/NifB-like_rSAM"/>
</dbReference>
<dbReference type="GO" id="GO:0046872">
    <property type="term" value="F:metal ion binding"/>
    <property type="evidence" value="ECO:0007669"/>
    <property type="project" value="UniProtKB-KW"/>
</dbReference>
<protein>
    <submittedName>
        <fullName evidence="8">Tungsten cofactor oxidoreducase radical SAM maturase</fullName>
    </submittedName>
</protein>
<dbReference type="PROSITE" id="PS51918">
    <property type="entry name" value="RADICAL_SAM"/>
    <property type="match status" value="1"/>
</dbReference>
<dbReference type="SFLD" id="SFLDG01386">
    <property type="entry name" value="main_SPASM_domain-containing"/>
    <property type="match status" value="1"/>
</dbReference>
<dbReference type="GO" id="GO:0051539">
    <property type="term" value="F:4 iron, 4 sulfur cluster binding"/>
    <property type="evidence" value="ECO:0007669"/>
    <property type="project" value="UniProtKB-KW"/>
</dbReference>
<keyword evidence="5" id="KW-0408">Iron</keyword>
<evidence type="ECO:0000256" key="5">
    <source>
        <dbReference type="ARBA" id="ARBA00023004"/>
    </source>
</evidence>
<dbReference type="Pfam" id="PF13186">
    <property type="entry name" value="SPASM"/>
    <property type="match status" value="1"/>
</dbReference>
<dbReference type="Gene3D" id="3.20.20.70">
    <property type="entry name" value="Aldolase class I"/>
    <property type="match status" value="1"/>
</dbReference>
<evidence type="ECO:0000256" key="2">
    <source>
        <dbReference type="ARBA" id="ARBA00022485"/>
    </source>
</evidence>
<dbReference type="InterPro" id="IPR013785">
    <property type="entry name" value="Aldolase_TIM"/>
</dbReference>
<dbReference type="InterPro" id="IPR034391">
    <property type="entry name" value="AdoMet-like_SPASM_containing"/>
</dbReference>
<accession>A0A218P7N9</accession>
<sequence length="393" mass="45819">MKIPLAYSRRQGAVELTDKEYTFSLWDGKVIVRPKLDMKYLYIEITSRCNLKCEMCFKQYWEDEEGDMDWELFLKILDDAEEFPELKMIYFGGIGEPTVHPRFMDMVREVKKRGFALGMSSNGTLMTDDMLREFAKLGVDLIYFSMDTVPTAQNAITLGHLAAAATADRIKRLVKYRDEYGTHRPSVGVEVVVTKENYKQLPEMARFLLDLGVDSMLVSNLLPMTGEQMEDIIYDGSVDMKPILEELYRIAHNGLYIKLPYFELKTERSCDFDENNVAVVRWDGEVAPCYRFLHSYYEYIFGRKKKVNAYSFGNVREKSLAEIWTSEKYTWFRFTMKNYMYPSCTDCPLVDACDFVKTSDIDCWGNEPSCADCLWARRIVQCPIPQHNFGKFY</sequence>
<dbReference type="OrthoDB" id="5620at2157"/>
<dbReference type="SFLD" id="SFLDG01387">
    <property type="entry name" value="BtrN-like_SPASM_domain_contain"/>
    <property type="match status" value="1"/>
</dbReference>
<keyword evidence="3" id="KW-0949">S-adenosyl-L-methionine</keyword>
<dbReference type="PIRSF" id="PIRSF037420">
    <property type="entry name" value="PQQ_syn_pqqE"/>
    <property type="match status" value="1"/>
</dbReference>
<proteinExistence type="predicted"/>
<evidence type="ECO:0000313" key="8">
    <source>
        <dbReference type="EMBL" id="ASJ06770.1"/>
    </source>
</evidence>
<comment type="cofactor">
    <cofactor evidence="1">
        <name>[4Fe-4S] cluster</name>
        <dbReference type="ChEBI" id="CHEBI:49883"/>
    </cofactor>
</comment>
<evidence type="ECO:0000256" key="3">
    <source>
        <dbReference type="ARBA" id="ARBA00022691"/>
    </source>
</evidence>
<keyword evidence="2" id="KW-0004">4Fe-4S</keyword>
<dbReference type="GO" id="GO:0003824">
    <property type="term" value="F:catalytic activity"/>
    <property type="evidence" value="ECO:0007669"/>
    <property type="project" value="InterPro"/>
</dbReference>
<organism evidence="8 9">
    <name type="scientific">Thermococcus pacificus</name>
    <dbReference type="NCBI Taxonomy" id="71998"/>
    <lineage>
        <taxon>Archaea</taxon>
        <taxon>Methanobacteriati</taxon>
        <taxon>Methanobacteriota</taxon>
        <taxon>Thermococci</taxon>
        <taxon>Thermococcales</taxon>
        <taxon>Thermococcaceae</taxon>
        <taxon>Thermococcus</taxon>
    </lineage>
</organism>
<dbReference type="CDD" id="cd01335">
    <property type="entry name" value="Radical_SAM"/>
    <property type="match status" value="1"/>
</dbReference>
<dbReference type="SUPFAM" id="SSF102114">
    <property type="entry name" value="Radical SAM enzymes"/>
    <property type="match status" value="1"/>
</dbReference>
<dbReference type="KEGG" id="tpaf:A3L08_05285"/>
<reference evidence="8 9" key="1">
    <citation type="submission" date="2016-04" db="EMBL/GenBank/DDBJ databases">
        <title>Complete genome sequence of Thermococcus pacificus type strain P4.</title>
        <authorList>
            <person name="Oger P.M."/>
        </authorList>
    </citation>
    <scope>NUCLEOTIDE SEQUENCE [LARGE SCALE GENOMIC DNA]</scope>
    <source>
        <strain evidence="8 9">P-4</strain>
    </source>
</reference>
<dbReference type="Proteomes" id="UP000197418">
    <property type="component" value="Chromosome"/>
</dbReference>
<keyword evidence="6" id="KW-0411">Iron-sulfur</keyword>
<dbReference type="SFLD" id="SFLDS00029">
    <property type="entry name" value="Radical_SAM"/>
    <property type="match status" value="1"/>
</dbReference>
<dbReference type="GeneID" id="33315661"/>
<dbReference type="InterPro" id="IPR050377">
    <property type="entry name" value="Radical_SAM_PqqE_MftC-like"/>
</dbReference>
<dbReference type="InterPro" id="IPR017200">
    <property type="entry name" value="PqqE-like"/>
</dbReference>
<dbReference type="PANTHER" id="PTHR11228">
    <property type="entry name" value="RADICAL SAM DOMAIN PROTEIN"/>
    <property type="match status" value="1"/>
</dbReference>
<feature type="domain" description="Radical SAM core" evidence="7">
    <location>
        <begin position="35"/>
        <end position="258"/>
    </location>
</feature>
<evidence type="ECO:0000256" key="4">
    <source>
        <dbReference type="ARBA" id="ARBA00022723"/>
    </source>
</evidence>
<dbReference type="InterPro" id="IPR027604">
    <property type="entry name" value="W_rSAM_matur"/>
</dbReference>
<dbReference type="CDD" id="cd21121">
    <property type="entry name" value="SPASM_Cmo-like"/>
    <property type="match status" value="1"/>
</dbReference>
<evidence type="ECO:0000313" key="9">
    <source>
        <dbReference type="Proteomes" id="UP000197418"/>
    </source>
</evidence>
<keyword evidence="9" id="KW-1185">Reference proteome</keyword>
<dbReference type="Pfam" id="PF04055">
    <property type="entry name" value="Radical_SAM"/>
    <property type="match status" value="1"/>
</dbReference>
<dbReference type="InterPro" id="IPR058240">
    <property type="entry name" value="rSAM_sf"/>
</dbReference>
<dbReference type="InterPro" id="IPR007197">
    <property type="entry name" value="rSAM"/>
</dbReference>
<dbReference type="AlphaFoldDB" id="A0A218P7N9"/>
<dbReference type="SMART" id="SM00729">
    <property type="entry name" value="Elp3"/>
    <property type="match status" value="1"/>
</dbReference>
<gene>
    <name evidence="8" type="ORF">A3L08_05285</name>
</gene>
<dbReference type="EMBL" id="CP015102">
    <property type="protein sequence ID" value="ASJ06770.1"/>
    <property type="molecule type" value="Genomic_DNA"/>
</dbReference>
<evidence type="ECO:0000256" key="6">
    <source>
        <dbReference type="ARBA" id="ARBA00023014"/>
    </source>
</evidence>
<dbReference type="SFLD" id="SFLDF00570">
    <property type="entry name" value="tungsten_cofactor_oxidoreducas"/>
    <property type="match status" value="1"/>
</dbReference>
<dbReference type="NCBIfam" id="TIGR04317">
    <property type="entry name" value="W_rSAM_matur"/>
    <property type="match status" value="1"/>
</dbReference>
<evidence type="ECO:0000259" key="7">
    <source>
        <dbReference type="PROSITE" id="PS51918"/>
    </source>
</evidence>
<evidence type="ECO:0000256" key="1">
    <source>
        <dbReference type="ARBA" id="ARBA00001966"/>
    </source>
</evidence>
<dbReference type="RefSeq" id="WP_088854021.1">
    <property type="nucleotide sequence ID" value="NZ_CP015102.1"/>
</dbReference>
<name>A0A218P7N9_9EURY</name>
<keyword evidence="4" id="KW-0479">Metal-binding</keyword>
<dbReference type="PANTHER" id="PTHR11228:SF34">
    <property type="entry name" value="TUNGSTEN-CONTAINING ALDEHYDE FERREDOXIN OXIDOREDUCTASE COFACTOR MODIFYING PROTEIN"/>
    <property type="match status" value="1"/>
</dbReference>